<dbReference type="AlphaFoldDB" id="A0E3H0"/>
<dbReference type="RefSeq" id="XP_001457234.1">
    <property type="nucleotide sequence ID" value="XM_001457197.1"/>
</dbReference>
<evidence type="ECO:0000313" key="2">
    <source>
        <dbReference type="Proteomes" id="UP000000600"/>
    </source>
</evidence>
<reference evidence="1 2" key="1">
    <citation type="journal article" date="2006" name="Nature">
        <title>Global trends of whole-genome duplications revealed by the ciliate Paramecium tetraurelia.</title>
        <authorList>
            <consortium name="Genoscope"/>
            <person name="Aury J.-M."/>
            <person name="Jaillon O."/>
            <person name="Duret L."/>
            <person name="Noel B."/>
            <person name="Jubin C."/>
            <person name="Porcel B.M."/>
            <person name="Segurens B."/>
            <person name="Daubin V."/>
            <person name="Anthouard V."/>
            <person name="Aiach N."/>
            <person name="Arnaiz O."/>
            <person name="Billaut A."/>
            <person name="Beisson J."/>
            <person name="Blanc I."/>
            <person name="Bouhouche K."/>
            <person name="Camara F."/>
            <person name="Duharcourt S."/>
            <person name="Guigo R."/>
            <person name="Gogendeau D."/>
            <person name="Katinka M."/>
            <person name="Keller A.-M."/>
            <person name="Kissmehl R."/>
            <person name="Klotz C."/>
            <person name="Koll F."/>
            <person name="Le Moue A."/>
            <person name="Lepere C."/>
            <person name="Malinsky S."/>
            <person name="Nowacki M."/>
            <person name="Nowak J.K."/>
            <person name="Plattner H."/>
            <person name="Poulain J."/>
            <person name="Ruiz F."/>
            <person name="Serrano V."/>
            <person name="Zagulski M."/>
            <person name="Dessen P."/>
            <person name="Betermier M."/>
            <person name="Weissenbach J."/>
            <person name="Scarpelli C."/>
            <person name="Schachter V."/>
            <person name="Sperling L."/>
            <person name="Meyer E."/>
            <person name="Cohen J."/>
            <person name="Wincker P."/>
        </authorList>
    </citation>
    <scope>NUCLEOTIDE SEQUENCE [LARGE SCALE GENOMIC DNA]</scope>
    <source>
        <strain evidence="1 2">Stock d4-2</strain>
    </source>
</reference>
<dbReference type="InParanoid" id="A0E3H0"/>
<dbReference type="GeneID" id="5043019"/>
<organism evidence="1 2">
    <name type="scientific">Paramecium tetraurelia</name>
    <dbReference type="NCBI Taxonomy" id="5888"/>
    <lineage>
        <taxon>Eukaryota</taxon>
        <taxon>Sar</taxon>
        <taxon>Alveolata</taxon>
        <taxon>Ciliophora</taxon>
        <taxon>Intramacronucleata</taxon>
        <taxon>Oligohymenophorea</taxon>
        <taxon>Peniculida</taxon>
        <taxon>Parameciidae</taxon>
        <taxon>Paramecium</taxon>
    </lineage>
</organism>
<proteinExistence type="predicted"/>
<accession>A0E3H0</accession>
<dbReference type="EMBL" id="CT868656">
    <property type="protein sequence ID" value="CAK89837.1"/>
    <property type="molecule type" value="Genomic_DNA"/>
</dbReference>
<dbReference type="OrthoDB" id="287569at2759"/>
<protein>
    <submittedName>
        <fullName evidence="1">Uncharacterized protein</fullName>
    </submittedName>
</protein>
<evidence type="ECO:0000313" key="1">
    <source>
        <dbReference type="EMBL" id="CAK89837.1"/>
    </source>
</evidence>
<name>A0E3H0_PARTE</name>
<dbReference type="KEGG" id="ptm:GSPATT00023010001"/>
<dbReference type="OMA" id="QIPHYVI"/>
<dbReference type="Proteomes" id="UP000000600">
    <property type="component" value="Unassembled WGS sequence"/>
</dbReference>
<dbReference type="HOGENOM" id="CLU_1744075_0_0_1"/>
<gene>
    <name evidence="1" type="ORF">GSPATT00023010001</name>
</gene>
<sequence length="150" mass="17713">MKRRIVQILGVQGYPEFISEQFQQHYQKLLFVQSQLCNQRPSENPLHLQNQLTLCIFQNYHQFQLLKNSIRILEHSQIPHYVIGIACPPVDDTQEQEVNISFQQYLQFNVILIDSFSLQFCELEEINQDKPIDLAELKDFKNSQKCCIIS</sequence>
<keyword evidence="2" id="KW-1185">Reference proteome</keyword>